<dbReference type="AlphaFoldDB" id="A0A7S0LAH5"/>
<dbReference type="Pfam" id="PF13426">
    <property type="entry name" value="PAS_9"/>
    <property type="match status" value="1"/>
</dbReference>
<dbReference type="InterPro" id="IPR035965">
    <property type="entry name" value="PAS-like_dom_sf"/>
</dbReference>
<feature type="domain" description="PAS" evidence="5">
    <location>
        <begin position="85"/>
        <end position="179"/>
    </location>
</feature>
<keyword evidence="2" id="KW-0288">FMN</keyword>
<gene>
    <name evidence="6" type="ORF">CPEL01642_LOCUS7633</name>
</gene>
<evidence type="ECO:0000256" key="2">
    <source>
        <dbReference type="ARBA" id="ARBA00022643"/>
    </source>
</evidence>
<evidence type="ECO:0000256" key="3">
    <source>
        <dbReference type="ARBA" id="ARBA00022991"/>
    </source>
</evidence>
<evidence type="ECO:0000256" key="4">
    <source>
        <dbReference type="SAM" id="MobiDB-lite"/>
    </source>
</evidence>
<dbReference type="SUPFAM" id="SSF55785">
    <property type="entry name" value="PYP-like sensor domain (PAS domain)"/>
    <property type="match status" value="1"/>
</dbReference>
<protein>
    <recommendedName>
        <fullName evidence="5">PAS domain-containing protein</fullName>
    </recommendedName>
</protein>
<evidence type="ECO:0000313" key="6">
    <source>
        <dbReference type="EMBL" id="CAD8604298.1"/>
    </source>
</evidence>
<dbReference type="PANTHER" id="PTHR47429">
    <property type="entry name" value="PROTEIN TWIN LOV 1"/>
    <property type="match status" value="1"/>
</dbReference>
<dbReference type="InterPro" id="IPR000014">
    <property type="entry name" value="PAS"/>
</dbReference>
<keyword evidence="3" id="KW-0157">Chromophore</keyword>
<dbReference type="GO" id="GO:0005634">
    <property type="term" value="C:nucleus"/>
    <property type="evidence" value="ECO:0007669"/>
    <property type="project" value="TreeGrafter"/>
</dbReference>
<dbReference type="EMBL" id="HBEY01015788">
    <property type="protein sequence ID" value="CAD8604298.1"/>
    <property type="molecule type" value="Transcribed_RNA"/>
</dbReference>
<evidence type="ECO:0000259" key="5">
    <source>
        <dbReference type="Pfam" id="PF13426"/>
    </source>
</evidence>
<reference evidence="6" key="1">
    <citation type="submission" date="2021-01" db="EMBL/GenBank/DDBJ databases">
        <authorList>
            <person name="Corre E."/>
            <person name="Pelletier E."/>
            <person name="Niang G."/>
            <person name="Scheremetjew M."/>
            <person name="Finn R."/>
            <person name="Kale V."/>
            <person name="Holt S."/>
            <person name="Cochrane G."/>
            <person name="Meng A."/>
            <person name="Brown T."/>
            <person name="Cohen L."/>
        </authorList>
    </citation>
    <scope>NUCLEOTIDE SEQUENCE</scope>
    <source>
        <strain evidence="6">PLY182g</strain>
    </source>
</reference>
<sequence>MSFDSPRTSNECGLGGCSTDPVLGDADVLRSEFCSLQNGTGGLNSKLRLHPKAVLEPLQKAMLAQFVEAIDPEAASLVITNPLLKDNPIVYVTEPWQKMCGFTYAEAVGKNPRVTQGERTDPRVIEVMSGALSSRSSCKVQLVNYRSGLLDRPFWNMLSISPLMFRGEVKLFIANLQDYSYHMTKMLSLTPAQFCKAAEYFQRVRPIAQDVTMHMLAKPTCYEVDVDHVKSSAVEQPVRMAPPLKRLGWSKLRLEPEYLTDRVVDALMSIDAEYDVKLTEDRCGEMAVVCARMGAVSFRVVVDEDPSGSYRITCSRLSGDTFEYHAAYRSLRQHLQDAVGAEEPRGRGHKRQIEGTTEAGRFAPMPRTDERAPALRGSLGLAPLAQIRTSSASIPPSVDEAQTAVAIEGQADVSASSATGGERR</sequence>
<feature type="region of interest" description="Disordered" evidence="4">
    <location>
        <begin position="340"/>
        <end position="368"/>
    </location>
</feature>
<keyword evidence="1" id="KW-0285">Flavoprotein</keyword>
<accession>A0A7S0LAH5</accession>
<organism evidence="6">
    <name type="scientific">Coccolithus braarudii</name>
    <dbReference type="NCBI Taxonomy" id="221442"/>
    <lineage>
        <taxon>Eukaryota</taxon>
        <taxon>Haptista</taxon>
        <taxon>Haptophyta</taxon>
        <taxon>Prymnesiophyceae</taxon>
        <taxon>Coccolithales</taxon>
        <taxon>Coccolithaceae</taxon>
        <taxon>Coccolithus</taxon>
    </lineage>
</organism>
<dbReference type="Gene3D" id="3.30.450.20">
    <property type="entry name" value="PAS domain"/>
    <property type="match status" value="1"/>
</dbReference>
<name>A0A7S0LAH5_9EUKA</name>
<dbReference type="PANTHER" id="PTHR47429:SF2">
    <property type="entry name" value="PROTEIN TWIN LOV 1"/>
    <property type="match status" value="1"/>
</dbReference>
<proteinExistence type="predicted"/>
<evidence type="ECO:0000256" key="1">
    <source>
        <dbReference type="ARBA" id="ARBA00022630"/>
    </source>
</evidence>